<dbReference type="Proteomes" id="UP000183832">
    <property type="component" value="Unassembled WGS sequence"/>
</dbReference>
<evidence type="ECO:0000313" key="2">
    <source>
        <dbReference type="Proteomes" id="UP000183832"/>
    </source>
</evidence>
<protein>
    <submittedName>
        <fullName evidence="1">CLUMA_CG009558, isoform A</fullName>
    </submittedName>
</protein>
<proteinExistence type="predicted"/>
<sequence>MKNSTHRRNLLISVAIDIYKYGMESTINHSKFVEVLVSERKTLNHCKEGALWMLNYKENCCFVPEKLRFRKAE</sequence>
<gene>
    <name evidence="1" type="ORF">CLUMA_CG009558</name>
</gene>
<keyword evidence="2" id="KW-1185">Reference proteome</keyword>
<dbReference type="AlphaFoldDB" id="A0A1J1I794"/>
<evidence type="ECO:0000313" key="1">
    <source>
        <dbReference type="EMBL" id="CRK96128.1"/>
    </source>
</evidence>
<reference evidence="1 2" key="1">
    <citation type="submission" date="2015-04" db="EMBL/GenBank/DDBJ databases">
        <authorList>
            <person name="Syromyatnikov M.Y."/>
            <person name="Popov V.N."/>
        </authorList>
    </citation>
    <scope>NUCLEOTIDE SEQUENCE [LARGE SCALE GENOMIC DNA]</scope>
</reference>
<organism evidence="1 2">
    <name type="scientific">Clunio marinus</name>
    <dbReference type="NCBI Taxonomy" id="568069"/>
    <lineage>
        <taxon>Eukaryota</taxon>
        <taxon>Metazoa</taxon>
        <taxon>Ecdysozoa</taxon>
        <taxon>Arthropoda</taxon>
        <taxon>Hexapoda</taxon>
        <taxon>Insecta</taxon>
        <taxon>Pterygota</taxon>
        <taxon>Neoptera</taxon>
        <taxon>Endopterygota</taxon>
        <taxon>Diptera</taxon>
        <taxon>Nematocera</taxon>
        <taxon>Chironomoidea</taxon>
        <taxon>Chironomidae</taxon>
        <taxon>Clunio</taxon>
    </lineage>
</organism>
<accession>A0A1J1I794</accession>
<dbReference type="EMBL" id="CVRI01000043">
    <property type="protein sequence ID" value="CRK96128.1"/>
    <property type="molecule type" value="Genomic_DNA"/>
</dbReference>
<name>A0A1J1I794_9DIPT</name>